<dbReference type="EMBL" id="VVYX01000011">
    <property type="protein sequence ID" value="KAA5419571.1"/>
    <property type="molecule type" value="Genomic_DNA"/>
</dbReference>
<sequence>MEHYQNLSKGWATCRLEDIVDYEQPTAYIVNSTSYNDTYPIPVLTAGKSFIIGHTNEVEGIYSNLPCIIFDDFTTDSKLVEFSFKVKSSAMKILQVKKGIEIDFVAMFMSITRLIGDTHKRYWISEYSKLVIPVPPHAEQKRIIDAVYKAFTKLDTIMESL</sequence>
<keyword evidence="1" id="KW-0680">Restriction system</keyword>
<evidence type="ECO:0000313" key="6">
    <source>
        <dbReference type="Proteomes" id="UP000482653"/>
    </source>
</evidence>
<dbReference type="PANTHER" id="PTHR43140:SF1">
    <property type="entry name" value="TYPE I RESTRICTION ENZYME ECOKI SPECIFICITY SUBUNIT"/>
    <property type="match status" value="1"/>
</dbReference>
<dbReference type="GO" id="GO:0004519">
    <property type="term" value="F:endonuclease activity"/>
    <property type="evidence" value="ECO:0007669"/>
    <property type="project" value="UniProtKB-KW"/>
</dbReference>
<evidence type="ECO:0000256" key="1">
    <source>
        <dbReference type="ARBA" id="ARBA00022747"/>
    </source>
</evidence>
<keyword evidence="4" id="KW-0255">Endonuclease</keyword>
<evidence type="ECO:0000313" key="4">
    <source>
        <dbReference type="EMBL" id="KAA5419571.1"/>
    </source>
</evidence>
<dbReference type="Proteomes" id="UP000482653">
    <property type="component" value="Unassembled WGS sequence"/>
</dbReference>
<dbReference type="SUPFAM" id="SSF116734">
    <property type="entry name" value="DNA methylase specificity domain"/>
    <property type="match status" value="1"/>
</dbReference>
<dbReference type="EMBL" id="VVYV01000021">
    <property type="protein sequence ID" value="KAA5417547.1"/>
    <property type="molecule type" value="Genomic_DNA"/>
</dbReference>
<evidence type="ECO:0000256" key="2">
    <source>
        <dbReference type="ARBA" id="ARBA00023125"/>
    </source>
</evidence>
<comment type="caution">
    <text evidence="4">The sequence shown here is derived from an EMBL/GenBank/DDBJ whole genome shotgun (WGS) entry which is preliminary data.</text>
</comment>
<dbReference type="Proteomes" id="UP000448877">
    <property type="component" value="Unassembled WGS sequence"/>
</dbReference>
<gene>
    <name evidence="3" type="ORF">F2Y81_13285</name>
    <name evidence="4" type="ORF">F2Y87_10455</name>
</gene>
<dbReference type="GO" id="GO:0003677">
    <property type="term" value="F:DNA binding"/>
    <property type="evidence" value="ECO:0007669"/>
    <property type="project" value="UniProtKB-KW"/>
</dbReference>
<reference evidence="5 6" key="1">
    <citation type="journal article" date="2019" name="Nat. Med.">
        <title>A library of human gut bacterial isolates paired with longitudinal multiomics data enables mechanistic microbiome research.</title>
        <authorList>
            <person name="Poyet M."/>
            <person name="Groussin M."/>
            <person name="Gibbons S.M."/>
            <person name="Avila-Pacheco J."/>
            <person name="Jiang X."/>
            <person name="Kearney S.M."/>
            <person name="Perrotta A.R."/>
            <person name="Berdy B."/>
            <person name="Zhao S."/>
            <person name="Lieberman T.D."/>
            <person name="Swanson P.K."/>
            <person name="Smith M."/>
            <person name="Roesemann S."/>
            <person name="Alexander J.E."/>
            <person name="Rich S.A."/>
            <person name="Livny J."/>
            <person name="Vlamakis H."/>
            <person name="Clish C."/>
            <person name="Bullock K."/>
            <person name="Deik A."/>
            <person name="Scott J."/>
            <person name="Pierce K.A."/>
            <person name="Xavier R.J."/>
            <person name="Alm E.J."/>
        </authorList>
    </citation>
    <scope>NUCLEOTIDE SEQUENCE [LARGE SCALE GENOMIC DNA]</scope>
    <source>
        <strain evidence="3 5">BIOML-A6</strain>
        <strain evidence="4 6">BIOML-A8</strain>
    </source>
</reference>
<dbReference type="PANTHER" id="PTHR43140">
    <property type="entry name" value="TYPE-1 RESTRICTION ENZYME ECOKI SPECIFICITY PROTEIN"/>
    <property type="match status" value="1"/>
</dbReference>
<proteinExistence type="predicted"/>
<dbReference type="Gene3D" id="3.90.220.20">
    <property type="entry name" value="DNA methylase specificity domains"/>
    <property type="match status" value="1"/>
</dbReference>
<evidence type="ECO:0000313" key="3">
    <source>
        <dbReference type="EMBL" id="KAA5417547.1"/>
    </source>
</evidence>
<dbReference type="InterPro" id="IPR044946">
    <property type="entry name" value="Restrct_endonuc_typeI_TRD_sf"/>
</dbReference>
<organism evidence="4 6">
    <name type="scientific">Bacteroides cellulosilyticus</name>
    <dbReference type="NCBI Taxonomy" id="246787"/>
    <lineage>
        <taxon>Bacteria</taxon>
        <taxon>Pseudomonadati</taxon>
        <taxon>Bacteroidota</taxon>
        <taxon>Bacteroidia</taxon>
        <taxon>Bacteroidales</taxon>
        <taxon>Bacteroidaceae</taxon>
        <taxon>Bacteroides</taxon>
    </lineage>
</organism>
<dbReference type="InterPro" id="IPR051212">
    <property type="entry name" value="Type-I_RE_S_subunit"/>
</dbReference>
<keyword evidence="2" id="KW-0238">DNA-binding</keyword>
<accession>A0A3D6AYJ2</accession>
<dbReference type="GO" id="GO:0009307">
    <property type="term" value="P:DNA restriction-modification system"/>
    <property type="evidence" value="ECO:0007669"/>
    <property type="project" value="UniProtKB-KW"/>
</dbReference>
<keyword evidence="4" id="KW-0378">Hydrolase</keyword>
<evidence type="ECO:0000313" key="5">
    <source>
        <dbReference type="Proteomes" id="UP000448877"/>
    </source>
</evidence>
<name>A0A3D6AYJ2_9BACE</name>
<keyword evidence="4" id="KW-0540">Nuclease</keyword>
<protein>
    <submittedName>
        <fullName evidence="4">Type I restriction endonuclease subunit S</fullName>
    </submittedName>
</protein>
<dbReference type="AlphaFoldDB" id="A0A3D6AYJ2"/>